<feature type="transmembrane region" description="Helical" evidence="2">
    <location>
        <begin position="42"/>
        <end position="58"/>
    </location>
</feature>
<sequence>MADHELVNGTGGITRYPRPQDKMDAPTITNLRVRRQRRVRELLFILQVSYTIGANWTLSQGLYPLQPGHIDPTT</sequence>
<name>A0A0E9WYP1_ANGAN</name>
<proteinExistence type="predicted"/>
<dbReference type="AlphaFoldDB" id="A0A0E9WYP1"/>
<evidence type="ECO:0000313" key="3">
    <source>
        <dbReference type="EMBL" id="JAH95301.1"/>
    </source>
</evidence>
<keyword evidence="2" id="KW-0472">Membrane</keyword>
<keyword evidence="2" id="KW-0812">Transmembrane</keyword>
<reference evidence="3" key="2">
    <citation type="journal article" date="2015" name="Fish Shellfish Immunol.">
        <title>Early steps in the European eel (Anguilla anguilla)-Vibrio vulnificus interaction in the gills: Role of the RtxA13 toxin.</title>
        <authorList>
            <person name="Callol A."/>
            <person name="Pajuelo D."/>
            <person name="Ebbesson L."/>
            <person name="Teles M."/>
            <person name="MacKenzie S."/>
            <person name="Amaro C."/>
        </authorList>
    </citation>
    <scope>NUCLEOTIDE SEQUENCE</scope>
</reference>
<evidence type="ECO:0000256" key="1">
    <source>
        <dbReference type="SAM" id="MobiDB-lite"/>
    </source>
</evidence>
<feature type="region of interest" description="Disordered" evidence="1">
    <location>
        <begin position="1"/>
        <end position="24"/>
    </location>
</feature>
<reference evidence="3" key="1">
    <citation type="submission" date="2014-11" db="EMBL/GenBank/DDBJ databases">
        <authorList>
            <person name="Amaro Gonzalez C."/>
        </authorList>
    </citation>
    <scope>NUCLEOTIDE SEQUENCE</scope>
</reference>
<dbReference type="EMBL" id="GBXM01013276">
    <property type="protein sequence ID" value="JAH95301.1"/>
    <property type="molecule type" value="Transcribed_RNA"/>
</dbReference>
<accession>A0A0E9WYP1</accession>
<organism evidence="3">
    <name type="scientific">Anguilla anguilla</name>
    <name type="common">European freshwater eel</name>
    <name type="synonym">Muraena anguilla</name>
    <dbReference type="NCBI Taxonomy" id="7936"/>
    <lineage>
        <taxon>Eukaryota</taxon>
        <taxon>Metazoa</taxon>
        <taxon>Chordata</taxon>
        <taxon>Craniata</taxon>
        <taxon>Vertebrata</taxon>
        <taxon>Euteleostomi</taxon>
        <taxon>Actinopterygii</taxon>
        <taxon>Neopterygii</taxon>
        <taxon>Teleostei</taxon>
        <taxon>Anguilliformes</taxon>
        <taxon>Anguillidae</taxon>
        <taxon>Anguilla</taxon>
    </lineage>
</organism>
<keyword evidence="2" id="KW-1133">Transmembrane helix</keyword>
<evidence type="ECO:0000256" key="2">
    <source>
        <dbReference type="SAM" id="Phobius"/>
    </source>
</evidence>
<protein>
    <submittedName>
        <fullName evidence="3">Uncharacterized protein</fullName>
    </submittedName>
</protein>